<dbReference type="AlphaFoldDB" id="A0A7S2WNL1"/>
<reference evidence="2" key="1">
    <citation type="submission" date="2021-01" db="EMBL/GenBank/DDBJ databases">
        <authorList>
            <person name="Corre E."/>
            <person name="Pelletier E."/>
            <person name="Niang G."/>
            <person name="Scheremetjew M."/>
            <person name="Finn R."/>
            <person name="Kale V."/>
            <person name="Holt S."/>
            <person name="Cochrane G."/>
            <person name="Meng A."/>
            <person name="Brown T."/>
            <person name="Cohen L."/>
        </authorList>
    </citation>
    <scope>NUCLEOTIDE SEQUENCE</scope>
    <source>
        <strain evidence="2">CCMP1452</strain>
    </source>
</reference>
<feature type="compositionally biased region" description="Basic and acidic residues" evidence="1">
    <location>
        <begin position="67"/>
        <end position="76"/>
    </location>
</feature>
<dbReference type="InterPro" id="IPR032704">
    <property type="entry name" value="Cms1"/>
</dbReference>
<dbReference type="PANTHER" id="PTHR24030:SF0">
    <property type="entry name" value="PROTEIN CMSS1"/>
    <property type="match status" value="1"/>
</dbReference>
<feature type="compositionally biased region" description="Acidic residues" evidence="1">
    <location>
        <begin position="1"/>
        <end position="13"/>
    </location>
</feature>
<dbReference type="PANTHER" id="PTHR24030">
    <property type="entry name" value="PROTEIN CMSS1"/>
    <property type="match status" value="1"/>
</dbReference>
<evidence type="ECO:0000256" key="1">
    <source>
        <dbReference type="SAM" id="MobiDB-lite"/>
    </source>
</evidence>
<organism evidence="2">
    <name type="scientific">Eucampia antarctica</name>
    <dbReference type="NCBI Taxonomy" id="49252"/>
    <lineage>
        <taxon>Eukaryota</taxon>
        <taxon>Sar</taxon>
        <taxon>Stramenopiles</taxon>
        <taxon>Ochrophyta</taxon>
        <taxon>Bacillariophyta</taxon>
        <taxon>Mediophyceae</taxon>
        <taxon>Biddulphiophycidae</taxon>
        <taxon>Hemiaulales</taxon>
        <taxon>Hemiaulaceae</taxon>
        <taxon>Eucampia</taxon>
    </lineage>
</organism>
<feature type="compositionally biased region" description="Basic and acidic residues" evidence="1">
    <location>
        <begin position="35"/>
        <end position="55"/>
    </location>
</feature>
<accession>A0A7S2WNL1</accession>
<dbReference type="EMBL" id="HBHI01027736">
    <property type="protein sequence ID" value="CAD9697111.1"/>
    <property type="molecule type" value="Transcribed_RNA"/>
</dbReference>
<feature type="region of interest" description="Disordered" evidence="1">
    <location>
        <begin position="1"/>
        <end position="77"/>
    </location>
</feature>
<feature type="compositionally biased region" description="Acidic residues" evidence="1">
    <location>
        <begin position="25"/>
        <end position="34"/>
    </location>
</feature>
<dbReference type="GO" id="GO:0005634">
    <property type="term" value="C:nucleus"/>
    <property type="evidence" value="ECO:0007669"/>
    <property type="project" value="TreeGrafter"/>
</dbReference>
<dbReference type="Pfam" id="PF14617">
    <property type="entry name" value="CMS1"/>
    <property type="match status" value="1"/>
</dbReference>
<evidence type="ECO:0000313" key="2">
    <source>
        <dbReference type="EMBL" id="CAD9697111.1"/>
    </source>
</evidence>
<sequence>MGGDDLGSEDEYLDQSWGKSKEPVADVEEVDEEGIETHEQSEGNSRKRKINDQNAKKKTSLDNLNESETKEHDDVKLRKKVKKGSMQALMLETSRNIADEDCEVQATFLWTTFTHALKMSGDDIESVEKFNSTNFSPTTKALVKNGKSMPVYFKSGVLSSNKRLKKWKEPQSPMVLILCASARRSVAILKDLSSLNLRIGKLFPKNMKLDEQITMLKQSSFGIAVGTPNRILKLSQAPVDGSDDTGVDNEDCALSLEKTELVVIDCHQDQKRFTICTLNDTALDLMKFIRHAVVPQMQKRKDIKIAMF</sequence>
<protein>
    <submittedName>
        <fullName evidence="2">Uncharacterized protein</fullName>
    </submittedName>
</protein>
<name>A0A7S2WNL1_9STRA</name>
<proteinExistence type="predicted"/>
<dbReference type="GO" id="GO:0030686">
    <property type="term" value="C:90S preribosome"/>
    <property type="evidence" value="ECO:0007669"/>
    <property type="project" value="TreeGrafter"/>
</dbReference>
<gene>
    <name evidence="2" type="ORF">EANT1437_LOCUS14196</name>
</gene>